<dbReference type="AlphaFoldDB" id="A0A6C0LAA1"/>
<accession>A0A6C0LAA1</accession>
<sequence length="323" mass="37503">MTDIDLEKLRKLSKSCSDNKKTQEYVRDVCFKLRDLLKNYARDIKAVENTILEKYLGHTAAPKSFNTGQIPTKYINEVINKGNIRERLTLIMNFCMSGCYVILWAVENKKHFTKESISILQKRLYNLTGIQSIAKFNKYIKKCENSRCILPCKFVSLAADGSVAASRMTAFPIVDILREPRAKKISKYLVNIKDAYPKVSSRELEYIREDSNYIIKNNILPWISGLQYWEINEKNFYVRLMRQHKQMVVCGPSGNTDLDLSLFRLFDNFDINLAIFACISHLCNTPDHSPCEILLAALPYGLDDWTIEEDSFKYVNKKLRLYK</sequence>
<evidence type="ECO:0000313" key="1">
    <source>
        <dbReference type="EMBL" id="QHU27357.1"/>
    </source>
</evidence>
<name>A0A6C0LAA1_9ZZZZ</name>
<dbReference type="EMBL" id="MN740454">
    <property type="protein sequence ID" value="QHU27357.1"/>
    <property type="molecule type" value="Genomic_DNA"/>
</dbReference>
<reference evidence="1" key="1">
    <citation type="journal article" date="2020" name="Nature">
        <title>Giant virus diversity and host interactions through global metagenomics.</title>
        <authorList>
            <person name="Schulz F."/>
            <person name="Roux S."/>
            <person name="Paez-Espino D."/>
            <person name="Jungbluth S."/>
            <person name="Walsh D.A."/>
            <person name="Denef V.J."/>
            <person name="McMahon K.D."/>
            <person name="Konstantinidis K.T."/>
            <person name="Eloe-Fadrosh E.A."/>
            <person name="Kyrpides N.C."/>
            <person name="Woyke T."/>
        </authorList>
    </citation>
    <scope>NUCLEOTIDE SEQUENCE</scope>
    <source>
        <strain evidence="1">GVMAG-M-3300027763-16</strain>
    </source>
</reference>
<organism evidence="1">
    <name type="scientific">viral metagenome</name>
    <dbReference type="NCBI Taxonomy" id="1070528"/>
    <lineage>
        <taxon>unclassified sequences</taxon>
        <taxon>metagenomes</taxon>
        <taxon>organismal metagenomes</taxon>
    </lineage>
</organism>
<proteinExistence type="predicted"/>
<protein>
    <submittedName>
        <fullName evidence="1">Uncharacterized protein</fullName>
    </submittedName>
</protein>